<protein>
    <submittedName>
        <fullName evidence="1">Uncharacterized protein</fullName>
    </submittedName>
</protein>
<dbReference type="EMBL" id="OCZC01000055">
    <property type="protein sequence ID" value="SOO23614.1"/>
    <property type="molecule type" value="Genomic_DNA"/>
</dbReference>
<organism evidence="1 2">
    <name type="scientific">Xanthomonas campestris pv. phaseoli</name>
    <dbReference type="NCBI Taxonomy" id="317013"/>
    <lineage>
        <taxon>Bacteria</taxon>
        <taxon>Pseudomonadati</taxon>
        <taxon>Pseudomonadota</taxon>
        <taxon>Gammaproteobacteria</taxon>
        <taxon>Lysobacterales</taxon>
        <taxon>Lysobacteraceae</taxon>
        <taxon>Xanthomonas</taxon>
    </lineage>
</organism>
<gene>
    <name evidence="1" type="ORF">XFF6991_290021</name>
</gene>
<sequence length="66" mass="6472">MCGPAMAVVTPCAHDRDTRYADARSGIARAASRDGPATAVGAGGAPTVACAVASTAIARRCDAPLT</sequence>
<evidence type="ECO:0000313" key="1">
    <source>
        <dbReference type="EMBL" id="SOO23614.1"/>
    </source>
</evidence>
<proteinExistence type="predicted"/>
<name>A0A7Z7J0A5_XANCH</name>
<accession>A0A7Z7J0A5</accession>
<dbReference type="AlphaFoldDB" id="A0A7Z7J0A5"/>
<reference evidence="1 2" key="1">
    <citation type="submission" date="2017-10" db="EMBL/GenBank/DDBJ databases">
        <authorList>
            <person name="Regsiter A."/>
            <person name="William W."/>
        </authorList>
    </citation>
    <scope>NUCLEOTIDE SEQUENCE [LARGE SCALE GENOMIC DNA]</scope>
    <source>
        <strain evidence="1 2">CFBP6991</strain>
    </source>
</reference>
<evidence type="ECO:0000313" key="2">
    <source>
        <dbReference type="Proteomes" id="UP000234345"/>
    </source>
</evidence>
<dbReference type="Proteomes" id="UP000234345">
    <property type="component" value="Unassembled WGS sequence"/>
</dbReference>
<comment type="caution">
    <text evidence="1">The sequence shown here is derived from an EMBL/GenBank/DDBJ whole genome shotgun (WGS) entry which is preliminary data.</text>
</comment>